<dbReference type="CDD" id="cd01449">
    <property type="entry name" value="TST_Repeat_2"/>
    <property type="match status" value="1"/>
</dbReference>
<protein>
    <submittedName>
        <fullName evidence="5">Thiosulfate sulfurtransferase</fullName>
    </submittedName>
</protein>
<dbReference type="PROSITE" id="PS50206">
    <property type="entry name" value="RHODANESE_3"/>
    <property type="match status" value="2"/>
</dbReference>
<dbReference type="InterPro" id="IPR036873">
    <property type="entry name" value="Rhodanese-like_dom_sf"/>
</dbReference>
<gene>
    <name evidence="5" type="ORF">PAAG_08585</name>
</gene>
<dbReference type="EMBL" id="KN294030">
    <property type="protein sequence ID" value="EEH38858.2"/>
    <property type="molecule type" value="Genomic_DNA"/>
</dbReference>
<dbReference type="PANTHER" id="PTHR11364">
    <property type="entry name" value="THIOSULFATE SULFERTANSFERASE"/>
    <property type="match status" value="1"/>
</dbReference>
<dbReference type="FunFam" id="3.40.250.10:FF:000033">
    <property type="entry name" value="Thiosulfate sulfurtransferase TUM1"/>
    <property type="match status" value="1"/>
</dbReference>
<keyword evidence="1 5" id="KW-0808">Transferase</keyword>
<keyword evidence="6" id="KW-1185">Reference proteome</keyword>
<dbReference type="SUPFAM" id="SSF52821">
    <property type="entry name" value="Rhodanese/Cell cycle control phosphatase"/>
    <property type="match status" value="2"/>
</dbReference>
<dbReference type="HOGENOM" id="CLU_031618_3_1_1"/>
<feature type="compositionally biased region" description="Basic and acidic residues" evidence="3">
    <location>
        <begin position="231"/>
        <end position="244"/>
    </location>
</feature>
<dbReference type="GeneID" id="9092720"/>
<evidence type="ECO:0000313" key="5">
    <source>
        <dbReference type="EMBL" id="EEH38858.2"/>
    </source>
</evidence>
<dbReference type="PANTHER" id="PTHR11364:SF27">
    <property type="entry name" value="SULFURTRANSFERASE"/>
    <property type="match status" value="1"/>
</dbReference>
<evidence type="ECO:0000313" key="6">
    <source>
        <dbReference type="Proteomes" id="UP000002059"/>
    </source>
</evidence>
<reference evidence="5 6" key="1">
    <citation type="journal article" date="2011" name="PLoS Genet.">
        <title>Comparative genomic analysis of human fungal pathogens causing paracoccidioidomycosis.</title>
        <authorList>
            <person name="Desjardins C.A."/>
            <person name="Champion M.D."/>
            <person name="Holder J.W."/>
            <person name="Muszewska A."/>
            <person name="Goldberg J."/>
            <person name="Bailao A.M."/>
            <person name="Brigido M.M."/>
            <person name="Ferreira M.E."/>
            <person name="Garcia A.M."/>
            <person name="Grynberg M."/>
            <person name="Gujja S."/>
            <person name="Heiman D.I."/>
            <person name="Henn M.R."/>
            <person name="Kodira C.D."/>
            <person name="Leon-Narvaez H."/>
            <person name="Longo L.V."/>
            <person name="Ma L.J."/>
            <person name="Malavazi I."/>
            <person name="Matsuo A.L."/>
            <person name="Morais F.V."/>
            <person name="Pereira M."/>
            <person name="Rodriguez-Brito S."/>
            <person name="Sakthikumar S."/>
            <person name="Salem-Izacc S.M."/>
            <person name="Sykes S.M."/>
            <person name="Teixeira M.M."/>
            <person name="Vallejo M.C."/>
            <person name="Walter M.E."/>
            <person name="Yandava C."/>
            <person name="Young S."/>
            <person name="Zeng Q."/>
            <person name="Zucker J."/>
            <person name="Felipe M.S."/>
            <person name="Goldman G.H."/>
            <person name="Haas B.J."/>
            <person name="McEwen J.G."/>
            <person name="Nino-Vega G."/>
            <person name="Puccia R."/>
            <person name="San-Blas G."/>
            <person name="Soares C.M."/>
            <person name="Birren B.W."/>
            <person name="Cuomo C.A."/>
        </authorList>
    </citation>
    <scope>NUCLEOTIDE SEQUENCE [LARGE SCALE GENOMIC DNA]</scope>
    <source>
        <strain evidence="6">ATCC MYA-826 / Pb01</strain>
    </source>
</reference>
<dbReference type="STRING" id="502779.C1HCT9"/>
<feature type="domain" description="Rhodanese" evidence="4">
    <location>
        <begin position="221"/>
        <end position="336"/>
    </location>
</feature>
<dbReference type="InterPro" id="IPR045078">
    <property type="entry name" value="TST/MPST-like"/>
</dbReference>
<dbReference type="CDD" id="cd01448">
    <property type="entry name" value="TST_Repeat_1"/>
    <property type="match status" value="1"/>
</dbReference>
<dbReference type="eggNOG" id="KOG1529">
    <property type="taxonomic scope" value="Eukaryota"/>
</dbReference>
<dbReference type="OrthoDB" id="270167at2759"/>
<dbReference type="RefSeq" id="XP_015701220.1">
    <property type="nucleotide sequence ID" value="XM_015846556.1"/>
</dbReference>
<dbReference type="VEuPathDB" id="FungiDB:PAAG_08585"/>
<feature type="domain" description="Rhodanese" evidence="4">
    <location>
        <begin position="80"/>
        <end position="183"/>
    </location>
</feature>
<dbReference type="Proteomes" id="UP000002059">
    <property type="component" value="Partially assembled WGS sequence"/>
</dbReference>
<dbReference type="KEGG" id="pbl:PAAG_08585"/>
<dbReference type="GO" id="GO:0005739">
    <property type="term" value="C:mitochondrion"/>
    <property type="evidence" value="ECO:0007669"/>
    <property type="project" value="TreeGrafter"/>
</dbReference>
<sequence>MALAVLRYSGPSGFSSRITLARSAITTSLCFSHNRSISLTSYLVTPKELNDALKKNVRTKISTSPRVIPLCATWFMPNDPTKRTGIEAFKKCRIPQARFFDLDEVKDHDSPYPHMLPTREGFREAMQSLGIRRDDELVVYDSEELGLFSAPRVGWTLRVFGHNNVHVLNNFKVWVQEGYPTESGHVGPEERSNYEVGDFAPEMVAHFAEMKEIAQAYGKEGSDGIQILDARPEGRFTGRDKEPRPGLPSGHMPGSTNLPFSELLDPVTKTLLPAPELRKIFEVKGISLKEPTISCCGTGVTSAIIDLALKEADEASPGDRRIYDGSWTCWDLGLQANVYCREWALRVKENSGLIQKG</sequence>
<proteinExistence type="predicted"/>
<dbReference type="OMA" id="NNNWFAS"/>
<feature type="region of interest" description="Disordered" evidence="3">
    <location>
        <begin position="231"/>
        <end position="254"/>
    </location>
</feature>
<dbReference type="GO" id="GO:0004792">
    <property type="term" value="F:thiosulfate-cyanide sulfurtransferase activity"/>
    <property type="evidence" value="ECO:0007669"/>
    <property type="project" value="TreeGrafter"/>
</dbReference>
<evidence type="ECO:0000259" key="4">
    <source>
        <dbReference type="PROSITE" id="PS50206"/>
    </source>
</evidence>
<evidence type="ECO:0000256" key="3">
    <source>
        <dbReference type="SAM" id="MobiDB-lite"/>
    </source>
</evidence>
<organism evidence="5 6">
    <name type="scientific">Paracoccidioides lutzii (strain ATCC MYA-826 / Pb01)</name>
    <name type="common">Paracoccidioides brasiliensis</name>
    <dbReference type="NCBI Taxonomy" id="502779"/>
    <lineage>
        <taxon>Eukaryota</taxon>
        <taxon>Fungi</taxon>
        <taxon>Dikarya</taxon>
        <taxon>Ascomycota</taxon>
        <taxon>Pezizomycotina</taxon>
        <taxon>Eurotiomycetes</taxon>
        <taxon>Eurotiomycetidae</taxon>
        <taxon>Onygenales</taxon>
        <taxon>Ajellomycetaceae</taxon>
        <taxon>Paracoccidioides</taxon>
    </lineage>
</organism>
<name>C1HCT9_PARBA</name>
<dbReference type="InterPro" id="IPR001763">
    <property type="entry name" value="Rhodanese-like_dom"/>
</dbReference>
<dbReference type="Gene3D" id="3.40.250.10">
    <property type="entry name" value="Rhodanese-like domain"/>
    <property type="match status" value="2"/>
</dbReference>
<dbReference type="AlphaFoldDB" id="C1HCT9"/>
<evidence type="ECO:0000256" key="1">
    <source>
        <dbReference type="ARBA" id="ARBA00022679"/>
    </source>
</evidence>
<keyword evidence="2" id="KW-0677">Repeat</keyword>
<dbReference type="SMART" id="SM00450">
    <property type="entry name" value="RHOD"/>
    <property type="match status" value="2"/>
</dbReference>
<accession>C1HCT9</accession>
<evidence type="ECO:0000256" key="2">
    <source>
        <dbReference type="ARBA" id="ARBA00022737"/>
    </source>
</evidence>